<dbReference type="PANTHER" id="PTHR15591:SF14">
    <property type="entry name" value="AP-4 COMPLEX ACCESSORY SUBUNIT RUSC2"/>
    <property type="match status" value="1"/>
</dbReference>
<feature type="domain" description="RUN" evidence="1">
    <location>
        <begin position="56"/>
        <end position="110"/>
    </location>
</feature>
<protein>
    <recommendedName>
        <fullName evidence="1">RUN domain-containing protein</fullName>
    </recommendedName>
</protein>
<proteinExistence type="predicted"/>
<dbReference type="Ensembl" id="ENSSGRT00000048521.1">
    <property type="protein sequence ID" value="ENSSGRP00000045345.1"/>
    <property type="gene ID" value="ENSSGRG00000024339.1"/>
</dbReference>
<dbReference type="InterPro" id="IPR004012">
    <property type="entry name" value="Run_dom"/>
</dbReference>
<evidence type="ECO:0000313" key="3">
    <source>
        <dbReference type="Proteomes" id="UP000472262"/>
    </source>
</evidence>
<accession>A0A672N2H5</accession>
<sequence length="110" mass="12431">MNLNLYLTHISPISFCFSAGMLKAVSLPVDLITAHFNSRRDPEEKVRLGDHLLCTTISYLVLKKLCPAIQNILQDGLKAYQLDLIIGQRRNKLWNVIEATARPGLCEPIR</sequence>
<dbReference type="Pfam" id="PF02759">
    <property type="entry name" value="RUN"/>
    <property type="match status" value="1"/>
</dbReference>
<dbReference type="PROSITE" id="PS50826">
    <property type="entry name" value="RUN"/>
    <property type="match status" value="1"/>
</dbReference>
<evidence type="ECO:0000259" key="1">
    <source>
        <dbReference type="PROSITE" id="PS50826"/>
    </source>
</evidence>
<name>A0A672N2H5_SINGR</name>
<dbReference type="OMA" id="FQKDIIM"/>
<dbReference type="AlphaFoldDB" id="A0A672N2H5"/>
<reference evidence="2" key="1">
    <citation type="submission" date="2025-08" db="UniProtKB">
        <authorList>
            <consortium name="Ensembl"/>
        </authorList>
    </citation>
    <scope>IDENTIFICATION</scope>
</reference>
<dbReference type="Proteomes" id="UP000472262">
    <property type="component" value="Unassembled WGS sequence"/>
</dbReference>
<dbReference type="PANTHER" id="PTHR15591">
    <property type="entry name" value="RUN AND SH3 DOMAIN CONTAINING"/>
    <property type="match status" value="1"/>
</dbReference>
<dbReference type="InterPro" id="IPR037213">
    <property type="entry name" value="Run_dom_sf"/>
</dbReference>
<dbReference type="Gene3D" id="1.20.58.900">
    <property type="match status" value="1"/>
</dbReference>
<dbReference type="InterPro" id="IPR047343">
    <property type="entry name" value="RUSC1_2"/>
</dbReference>
<dbReference type="InParanoid" id="A0A672N2H5"/>
<organism evidence="2 3">
    <name type="scientific">Sinocyclocheilus grahami</name>
    <name type="common">Dianchi golden-line fish</name>
    <name type="synonym">Barbus grahami</name>
    <dbReference type="NCBI Taxonomy" id="75366"/>
    <lineage>
        <taxon>Eukaryota</taxon>
        <taxon>Metazoa</taxon>
        <taxon>Chordata</taxon>
        <taxon>Craniata</taxon>
        <taxon>Vertebrata</taxon>
        <taxon>Euteleostomi</taxon>
        <taxon>Actinopterygii</taxon>
        <taxon>Neopterygii</taxon>
        <taxon>Teleostei</taxon>
        <taxon>Ostariophysi</taxon>
        <taxon>Cypriniformes</taxon>
        <taxon>Cyprinidae</taxon>
        <taxon>Cyprininae</taxon>
        <taxon>Sinocyclocheilus</taxon>
    </lineage>
</organism>
<reference evidence="2" key="2">
    <citation type="submission" date="2025-09" db="UniProtKB">
        <authorList>
            <consortium name="Ensembl"/>
        </authorList>
    </citation>
    <scope>IDENTIFICATION</scope>
</reference>
<keyword evidence="3" id="KW-1185">Reference proteome</keyword>
<dbReference type="GO" id="GO:0031410">
    <property type="term" value="C:cytoplasmic vesicle"/>
    <property type="evidence" value="ECO:0007669"/>
    <property type="project" value="TreeGrafter"/>
</dbReference>
<evidence type="ECO:0000313" key="2">
    <source>
        <dbReference type="Ensembl" id="ENSSGRP00000045345.1"/>
    </source>
</evidence>